<organism evidence="2 3">
    <name type="scientific">Photobacterium pectinilyticum</name>
    <dbReference type="NCBI Taxonomy" id="2906793"/>
    <lineage>
        <taxon>Bacteria</taxon>
        <taxon>Pseudomonadati</taxon>
        <taxon>Pseudomonadota</taxon>
        <taxon>Gammaproteobacteria</taxon>
        <taxon>Vibrionales</taxon>
        <taxon>Vibrionaceae</taxon>
        <taxon>Photobacterium</taxon>
    </lineage>
</organism>
<reference evidence="2 3" key="1">
    <citation type="submission" date="2022-07" db="EMBL/GenBank/DDBJ databases">
        <title>Photobacterium pectinilyticum sp. nov., a marine bacterium isolated from surface seawater of Qingdao offshore.</title>
        <authorList>
            <person name="Wang X."/>
        </authorList>
    </citation>
    <scope>NUCLEOTIDE SEQUENCE [LARGE SCALE GENOMIC DNA]</scope>
    <source>
        <strain evidence="2 3">ZSDE20</strain>
    </source>
</reference>
<evidence type="ECO:0000256" key="1">
    <source>
        <dbReference type="SAM" id="Phobius"/>
    </source>
</evidence>
<keyword evidence="1" id="KW-0472">Membrane</keyword>
<name>A0ABT1N9I9_9GAMM</name>
<sequence length="106" mass="12077">MVAIPEVGLMKFSEDLLKESKEVKLRPWHFIGNNPLSKLARKIKELDKFIDMSSELKVAGGDRDILIARENLMSLKLNLAELYYKLGLMLMSVFLVVLAIVVLFLI</sequence>
<dbReference type="RefSeq" id="WP_255045540.1">
    <property type="nucleotide sequence ID" value="NZ_JANEYT010000194.1"/>
</dbReference>
<evidence type="ECO:0000313" key="3">
    <source>
        <dbReference type="Proteomes" id="UP001524460"/>
    </source>
</evidence>
<dbReference type="Proteomes" id="UP001524460">
    <property type="component" value="Unassembled WGS sequence"/>
</dbReference>
<gene>
    <name evidence="2" type="ORF">NHN17_25750</name>
</gene>
<evidence type="ECO:0000313" key="2">
    <source>
        <dbReference type="EMBL" id="MCQ1061420.1"/>
    </source>
</evidence>
<accession>A0ABT1N9I9</accession>
<feature type="transmembrane region" description="Helical" evidence="1">
    <location>
        <begin position="82"/>
        <end position="105"/>
    </location>
</feature>
<protein>
    <submittedName>
        <fullName evidence="2">Uncharacterized protein</fullName>
    </submittedName>
</protein>
<proteinExistence type="predicted"/>
<keyword evidence="1" id="KW-0812">Transmembrane</keyword>
<comment type="caution">
    <text evidence="2">The sequence shown here is derived from an EMBL/GenBank/DDBJ whole genome shotgun (WGS) entry which is preliminary data.</text>
</comment>
<keyword evidence="1" id="KW-1133">Transmembrane helix</keyword>
<keyword evidence="3" id="KW-1185">Reference proteome</keyword>
<dbReference type="EMBL" id="JANEYT010000194">
    <property type="protein sequence ID" value="MCQ1061420.1"/>
    <property type="molecule type" value="Genomic_DNA"/>
</dbReference>